<protein>
    <submittedName>
        <fullName evidence="1">Uncharacterized protein</fullName>
    </submittedName>
</protein>
<keyword evidence="2" id="KW-1185">Reference proteome</keyword>
<dbReference type="Proteomes" id="UP001285908">
    <property type="component" value="Unassembled WGS sequence"/>
</dbReference>
<evidence type="ECO:0000313" key="2">
    <source>
        <dbReference type="Proteomes" id="UP001285908"/>
    </source>
</evidence>
<proteinExistence type="predicted"/>
<accession>A0AAJ0I5Y7</accession>
<name>A0AAJ0I5Y7_9PEZI</name>
<organism evidence="1 2">
    <name type="scientific">Neurospora hispaniola</name>
    <dbReference type="NCBI Taxonomy" id="588809"/>
    <lineage>
        <taxon>Eukaryota</taxon>
        <taxon>Fungi</taxon>
        <taxon>Dikarya</taxon>
        <taxon>Ascomycota</taxon>
        <taxon>Pezizomycotina</taxon>
        <taxon>Sordariomycetes</taxon>
        <taxon>Sordariomycetidae</taxon>
        <taxon>Sordariales</taxon>
        <taxon>Sordariaceae</taxon>
        <taxon>Neurospora</taxon>
    </lineage>
</organism>
<gene>
    <name evidence="1" type="ORF">B0T23DRAFT_171986</name>
</gene>
<dbReference type="GeneID" id="87870550"/>
<dbReference type="EMBL" id="JAULSX010000005">
    <property type="protein sequence ID" value="KAK3490868.1"/>
    <property type="molecule type" value="Genomic_DNA"/>
</dbReference>
<dbReference type="AlphaFoldDB" id="A0AAJ0I5Y7"/>
<sequence length="199" mass="22359">MGGSNRILSYLRRLGELLCLGDRVTGPLTALRCCVCRVMYRCVVAPPFFSLGCGGSPVSALVPGGSSRYGVGSNMGMRWGVVRFSDLEYWRCVGAGDGVFEKPKGHRVAAGCWGSWTRRESECIVVTSRIGRDWFVRFSRFLPCCDCDFCDLNRLNEHYFARCHFFTQNRALQSLILLSVPARQCHGPRDYEQLLPSRL</sequence>
<reference evidence="1 2" key="1">
    <citation type="journal article" date="2023" name="Mol. Phylogenet. Evol.">
        <title>Genome-scale phylogeny and comparative genomics of the fungal order Sordariales.</title>
        <authorList>
            <person name="Hensen N."/>
            <person name="Bonometti L."/>
            <person name="Westerberg I."/>
            <person name="Brannstrom I.O."/>
            <person name="Guillou S."/>
            <person name="Cros-Aarteil S."/>
            <person name="Calhoun S."/>
            <person name="Haridas S."/>
            <person name="Kuo A."/>
            <person name="Mondo S."/>
            <person name="Pangilinan J."/>
            <person name="Riley R."/>
            <person name="LaButti K."/>
            <person name="Andreopoulos B."/>
            <person name="Lipzen A."/>
            <person name="Chen C."/>
            <person name="Yan M."/>
            <person name="Daum C."/>
            <person name="Ng V."/>
            <person name="Clum A."/>
            <person name="Steindorff A."/>
            <person name="Ohm R.A."/>
            <person name="Martin F."/>
            <person name="Silar P."/>
            <person name="Natvig D.O."/>
            <person name="Lalanne C."/>
            <person name="Gautier V."/>
            <person name="Ament-Velasquez S.L."/>
            <person name="Kruys A."/>
            <person name="Hutchinson M.I."/>
            <person name="Powell A.J."/>
            <person name="Barry K."/>
            <person name="Miller A.N."/>
            <person name="Grigoriev I.V."/>
            <person name="Debuchy R."/>
            <person name="Gladieux P."/>
            <person name="Hiltunen Thoren M."/>
            <person name="Johannesson H."/>
        </authorList>
    </citation>
    <scope>NUCLEOTIDE SEQUENCE [LARGE SCALE GENOMIC DNA]</scope>
    <source>
        <strain evidence="1 2">FGSC 10403</strain>
    </source>
</reference>
<comment type="caution">
    <text evidence="1">The sequence shown here is derived from an EMBL/GenBank/DDBJ whole genome shotgun (WGS) entry which is preliminary data.</text>
</comment>
<evidence type="ECO:0000313" key="1">
    <source>
        <dbReference type="EMBL" id="KAK3490868.1"/>
    </source>
</evidence>
<dbReference type="RefSeq" id="XP_062692051.1">
    <property type="nucleotide sequence ID" value="XM_062832928.1"/>
</dbReference>